<evidence type="ECO:0008006" key="4">
    <source>
        <dbReference type="Google" id="ProtNLM"/>
    </source>
</evidence>
<keyword evidence="3" id="KW-1185">Reference proteome</keyword>
<evidence type="ECO:0000256" key="1">
    <source>
        <dbReference type="SAM" id="Phobius"/>
    </source>
</evidence>
<feature type="transmembrane region" description="Helical" evidence="1">
    <location>
        <begin position="122"/>
        <end position="139"/>
    </location>
</feature>
<feature type="transmembrane region" description="Helical" evidence="1">
    <location>
        <begin position="90"/>
        <end position="110"/>
    </location>
</feature>
<proteinExistence type="predicted"/>
<dbReference type="EMBL" id="AP027272">
    <property type="protein sequence ID" value="BDX06243.1"/>
    <property type="molecule type" value="Genomic_DNA"/>
</dbReference>
<keyword evidence="1" id="KW-0812">Transmembrane</keyword>
<accession>A0AA48KQ83</accession>
<dbReference type="Pfam" id="PF12412">
    <property type="entry name" value="DUF3667"/>
    <property type="match status" value="1"/>
</dbReference>
<gene>
    <name evidence="2" type="ORF">MACH26_17640</name>
</gene>
<sequence>MLTLRTLLFKPGFASFEFAQGKKVKYTPPLRLYLVVSLLFFLILGSFNNLLPDGELRSQSATETYSRIMFVLFPVFAIYVGVFFRQSYFLANLVFSMHLHTIAYLALLVIGSLESMEQRSPLFVFLQVFPAAYFLWYVLAAFKTMFQESFLSTILKSGAIYFVYMATLGLVFDVILG</sequence>
<dbReference type="InterPro" id="IPR022134">
    <property type="entry name" value="DUF3667"/>
</dbReference>
<feature type="transmembrane region" description="Helical" evidence="1">
    <location>
        <begin position="30"/>
        <end position="52"/>
    </location>
</feature>
<evidence type="ECO:0000313" key="2">
    <source>
        <dbReference type="EMBL" id="BDX06243.1"/>
    </source>
</evidence>
<dbReference type="AlphaFoldDB" id="A0AA48KQ83"/>
<feature type="transmembrane region" description="Helical" evidence="1">
    <location>
        <begin position="64"/>
        <end position="84"/>
    </location>
</feature>
<protein>
    <recommendedName>
        <fullName evidence="4">Yip1 domain-containing protein</fullName>
    </recommendedName>
</protein>
<feature type="transmembrane region" description="Helical" evidence="1">
    <location>
        <begin position="159"/>
        <end position="176"/>
    </location>
</feature>
<keyword evidence="1" id="KW-0472">Membrane</keyword>
<name>A0AA48KQ83_9ALTE</name>
<evidence type="ECO:0000313" key="3">
    <source>
        <dbReference type="Proteomes" id="UP001333710"/>
    </source>
</evidence>
<dbReference type="KEGG" id="pmaw:MACH26_17640"/>
<keyword evidence="1" id="KW-1133">Transmembrane helix</keyword>
<organism evidence="2 3">
    <name type="scientific">Planctobacterium marinum</name>
    <dbReference type="NCBI Taxonomy" id="1631968"/>
    <lineage>
        <taxon>Bacteria</taxon>
        <taxon>Pseudomonadati</taxon>
        <taxon>Pseudomonadota</taxon>
        <taxon>Gammaproteobacteria</taxon>
        <taxon>Alteromonadales</taxon>
        <taxon>Alteromonadaceae</taxon>
        <taxon>Planctobacterium</taxon>
    </lineage>
</organism>
<dbReference type="Proteomes" id="UP001333710">
    <property type="component" value="Chromosome"/>
</dbReference>
<reference evidence="2" key="1">
    <citation type="submission" date="2023-01" db="EMBL/GenBank/DDBJ databases">
        <title>Complete genome sequence of Planctobacterium marinum strain Dej080120_11.</title>
        <authorList>
            <person name="Ueki S."/>
            <person name="Maruyama F."/>
        </authorList>
    </citation>
    <scope>NUCLEOTIDE SEQUENCE</scope>
    <source>
        <strain evidence="2">Dej080120_11</strain>
    </source>
</reference>